<sequence>MNPPSYTPKIEGPNKSSNQLIFTGVKVSLNKPAPQPSPPSIQIQPPTSQPSVEKVDKSLGGLSISGVRMPDFDSIMAMLNKDHNGKKFTRASKGYIALTNFIKNIQTSSNSPQQQRRPQYGYKNRAKDQAELSERDDNRFVPQSMMKNADVWVAGTKDEFSYNVNLTLNRLTDKKLQSTVEELEKHVNDIDEATKQEDPAADQPHDEEDDRITSKEVAMDIICDVLCEKAQEEHGFSDLYAQFTKSLSDDELRSKILVKTFKTMEDFHVNLPTSDEEGTISCGTAKFLACLINHKVIDVKTALDLLAKLLKCIVDSENNSYLIEMLEVFLKNAGKDFMCQVEKEQWDIFDQIVKSVKQTTRLGCLLMNIVELKSEWVDNQTVKVQAAPAPAKTSNSSDIVRNSYCDFCEGSELAKIPLDPGDYLLQALHQLPDHVKDANTYGLFLTISISLANRIDKPLYQEITEVLKKFTREITENNMIEECPKIWVTYYQVLVALYAFNRFDFKFINEIFPQQTAKDKWYNECRYFIYDNCDFTRAYKISQQQHNEINDALSMPDIIDQRTKDSPLSRLTAVATCRTVMNKAFSAIEAAQGEEAAEKEKAGETLTKYSQQLLAVYQKFPSVFDEEFETAVNEYEFPLDLEQIKAKIGASQ</sequence>
<feature type="compositionally biased region" description="Basic and acidic residues" evidence="1">
    <location>
        <begin position="187"/>
        <end position="198"/>
    </location>
</feature>
<feature type="region of interest" description="Disordered" evidence="1">
    <location>
        <begin position="187"/>
        <end position="213"/>
    </location>
</feature>
<organism evidence="2 3">
    <name type="scientific">Trichomonas vaginalis (strain ATCC PRA-98 / G3)</name>
    <dbReference type="NCBI Taxonomy" id="412133"/>
    <lineage>
        <taxon>Eukaryota</taxon>
        <taxon>Metamonada</taxon>
        <taxon>Parabasalia</taxon>
        <taxon>Trichomonadida</taxon>
        <taxon>Trichomonadidae</taxon>
        <taxon>Trichomonas</taxon>
    </lineage>
</organism>
<evidence type="ECO:0000256" key="1">
    <source>
        <dbReference type="SAM" id="MobiDB-lite"/>
    </source>
</evidence>
<accession>A2DAK9</accession>
<evidence type="ECO:0008006" key="4">
    <source>
        <dbReference type="Google" id="ProtNLM"/>
    </source>
</evidence>
<dbReference type="InterPro" id="IPR016024">
    <property type="entry name" value="ARM-type_fold"/>
</dbReference>
<dbReference type="SMR" id="A2DAK9"/>
<dbReference type="GO" id="GO:0005730">
    <property type="term" value="C:nucleolus"/>
    <property type="evidence" value="ECO:0000318"/>
    <property type="project" value="GO_Central"/>
</dbReference>
<dbReference type="SUPFAM" id="SSF48371">
    <property type="entry name" value="ARM repeat"/>
    <property type="match status" value="1"/>
</dbReference>
<evidence type="ECO:0000313" key="2">
    <source>
        <dbReference type="EMBL" id="EAY22512.1"/>
    </source>
</evidence>
<dbReference type="KEGG" id="tva:5468067"/>
<feature type="compositionally biased region" description="Basic and acidic residues" evidence="1">
    <location>
        <begin position="125"/>
        <end position="137"/>
    </location>
</feature>
<reference evidence="2" key="2">
    <citation type="journal article" date="2007" name="Science">
        <title>Draft genome sequence of the sexually transmitted pathogen Trichomonas vaginalis.</title>
        <authorList>
            <person name="Carlton J.M."/>
            <person name="Hirt R.P."/>
            <person name="Silva J.C."/>
            <person name="Delcher A.L."/>
            <person name="Schatz M."/>
            <person name="Zhao Q."/>
            <person name="Wortman J.R."/>
            <person name="Bidwell S.L."/>
            <person name="Alsmark U.C.M."/>
            <person name="Besteiro S."/>
            <person name="Sicheritz-Ponten T."/>
            <person name="Noel C.J."/>
            <person name="Dacks J.B."/>
            <person name="Foster P.G."/>
            <person name="Simillion C."/>
            <person name="Van de Peer Y."/>
            <person name="Miranda-Saavedra D."/>
            <person name="Barton G.J."/>
            <person name="Westrop G.D."/>
            <person name="Mueller S."/>
            <person name="Dessi D."/>
            <person name="Fiori P.L."/>
            <person name="Ren Q."/>
            <person name="Paulsen I."/>
            <person name="Zhang H."/>
            <person name="Bastida-Corcuera F.D."/>
            <person name="Simoes-Barbosa A."/>
            <person name="Brown M.T."/>
            <person name="Hayes R.D."/>
            <person name="Mukherjee M."/>
            <person name="Okumura C.Y."/>
            <person name="Schneider R."/>
            <person name="Smith A.J."/>
            <person name="Vanacova S."/>
            <person name="Villalvazo M."/>
            <person name="Haas B.J."/>
            <person name="Pertea M."/>
            <person name="Feldblyum T.V."/>
            <person name="Utterback T.R."/>
            <person name="Shu C.L."/>
            <person name="Osoegawa K."/>
            <person name="de Jong P.J."/>
            <person name="Hrdy I."/>
            <person name="Horvathova L."/>
            <person name="Zubacova Z."/>
            <person name="Dolezal P."/>
            <person name="Malik S.B."/>
            <person name="Logsdon J.M. Jr."/>
            <person name="Henze K."/>
            <person name="Gupta A."/>
            <person name="Wang C.C."/>
            <person name="Dunne R.L."/>
            <person name="Upcroft J.A."/>
            <person name="Upcroft P."/>
            <person name="White O."/>
            <person name="Salzberg S.L."/>
            <person name="Tang P."/>
            <person name="Chiu C.-H."/>
            <person name="Lee Y.-S."/>
            <person name="Embley T.M."/>
            <person name="Coombs G.H."/>
            <person name="Mottram J.C."/>
            <person name="Tachezy J."/>
            <person name="Fraser-Liggett C.M."/>
            <person name="Johnson P.J."/>
        </authorList>
    </citation>
    <scope>NUCLEOTIDE SEQUENCE [LARGE SCALE GENOMIC DNA]</scope>
    <source>
        <strain evidence="2">G3</strain>
    </source>
</reference>
<dbReference type="VEuPathDB" id="TrichDB:TVAGG3_0811530"/>
<reference evidence="2" key="1">
    <citation type="submission" date="2006-10" db="EMBL/GenBank/DDBJ databases">
        <authorList>
            <person name="Amadeo P."/>
            <person name="Zhao Q."/>
            <person name="Wortman J."/>
            <person name="Fraser-Liggett C."/>
            <person name="Carlton J."/>
        </authorList>
    </citation>
    <scope>NUCLEOTIDE SEQUENCE</scope>
    <source>
        <strain evidence="2">G3</strain>
    </source>
</reference>
<feature type="region of interest" description="Disordered" evidence="1">
    <location>
        <begin position="106"/>
        <end position="137"/>
    </location>
</feature>
<dbReference type="AlphaFoldDB" id="A2DAK9"/>
<dbReference type="InParanoid" id="A2DAK9"/>
<name>A2DAK9_TRIV3</name>
<feature type="region of interest" description="Disordered" evidence="1">
    <location>
        <begin position="29"/>
        <end position="54"/>
    </location>
</feature>
<dbReference type="PANTHER" id="PTHR18034:SF4">
    <property type="entry name" value="NUCLEOLAR MIF4G DOMAIN-CONTAINING PROTEIN 1"/>
    <property type="match status" value="1"/>
</dbReference>
<keyword evidence="3" id="KW-1185">Reference proteome</keyword>
<dbReference type="Gene3D" id="1.25.40.180">
    <property type="match status" value="1"/>
</dbReference>
<dbReference type="InterPro" id="IPR050781">
    <property type="entry name" value="CWC22_splicing_factor"/>
</dbReference>
<dbReference type="GO" id="GO:0042274">
    <property type="term" value="P:ribosomal small subunit biogenesis"/>
    <property type="evidence" value="ECO:0000318"/>
    <property type="project" value="GO_Central"/>
</dbReference>
<dbReference type="GO" id="GO:0003723">
    <property type="term" value="F:RNA binding"/>
    <property type="evidence" value="ECO:0000318"/>
    <property type="project" value="GO_Central"/>
</dbReference>
<dbReference type="VEuPathDB" id="TrichDB:TVAG_035350"/>
<proteinExistence type="predicted"/>
<protein>
    <recommendedName>
        <fullName evidence="4">MIF4G domain containing protein</fullName>
    </recommendedName>
</protein>
<dbReference type="PANTHER" id="PTHR18034">
    <property type="entry name" value="CELL CYCLE CONTROL PROTEIN CWF22-RELATED"/>
    <property type="match status" value="1"/>
</dbReference>
<feature type="compositionally biased region" description="Low complexity" evidence="1">
    <location>
        <begin position="40"/>
        <end position="51"/>
    </location>
</feature>
<dbReference type="EMBL" id="DS113183">
    <property type="protein sequence ID" value="EAY22512.1"/>
    <property type="molecule type" value="Genomic_DNA"/>
</dbReference>
<gene>
    <name evidence="2" type="ORF">TVAG_035350</name>
</gene>
<dbReference type="Proteomes" id="UP000001542">
    <property type="component" value="Unassembled WGS sequence"/>
</dbReference>
<evidence type="ECO:0000313" key="3">
    <source>
        <dbReference type="Proteomes" id="UP000001542"/>
    </source>
</evidence>
<dbReference type="RefSeq" id="XP_001583498.1">
    <property type="nucleotide sequence ID" value="XM_001583448.1"/>
</dbReference>